<dbReference type="EMBL" id="CP012644">
    <property type="protein sequence ID" value="ALJ01696.1"/>
    <property type="molecule type" value="Genomic_DNA"/>
</dbReference>
<geneLocation type="plasmid" evidence="1 2">
    <name>1</name>
</geneLocation>
<evidence type="ECO:0008006" key="3">
    <source>
        <dbReference type="Google" id="ProtNLM"/>
    </source>
</evidence>
<evidence type="ECO:0000313" key="2">
    <source>
        <dbReference type="Proteomes" id="UP000061382"/>
    </source>
</evidence>
<name>A0A0P0CVQ7_9BACT</name>
<gene>
    <name evidence="1" type="ORF">DC20_21840</name>
</gene>
<dbReference type="KEGG" id="rti:DC20_21840"/>
<dbReference type="Proteomes" id="UP000061382">
    <property type="component" value="Plasmid 1"/>
</dbReference>
<sequence length="80" mass="9230">MDSSQVENFLLEEDLKEVSAYLIAGLARTNLKKMARLQSPNHCLDTMVRERLLYLVQQVAPQFELQQFANKQMALSWLSS</sequence>
<evidence type="ECO:0000313" key="1">
    <source>
        <dbReference type="EMBL" id="ALJ01696.1"/>
    </source>
</evidence>
<protein>
    <recommendedName>
        <fullName evidence="3">STAS/SEC14 domain-containing protein</fullName>
    </recommendedName>
</protein>
<accession>A0A0P0CVQ7</accession>
<keyword evidence="2" id="KW-1185">Reference proteome</keyword>
<reference evidence="1 2" key="1">
    <citation type="submission" date="2015-08" db="EMBL/GenBank/DDBJ databases">
        <title>Complete genome sequence of Rufibacter tibetensis strain 1351t, a radiation-resistant bacterium from tibet plateau.</title>
        <authorList>
            <person name="Dai J."/>
        </authorList>
    </citation>
    <scope>NUCLEOTIDE SEQUENCE [LARGE SCALE GENOMIC DNA]</scope>
    <source>
        <strain evidence="1 2">1351</strain>
        <plasmid evidence="1 2">1</plasmid>
    </source>
</reference>
<dbReference type="PATRIC" id="fig|512763.3.peg.4808"/>
<keyword evidence="1" id="KW-0614">Plasmid</keyword>
<proteinExistence type="predicted"/>
<dbReference type="AlphaFoldDB" id="A0A0P0CVQ7"/>
<organism evidence="1 2">
    <name type="scientific">Rufibacter tibetensis</name>
    <dbReference type="NCBI Taxonomy" id="512763"/>
    <lineage>
        <taxon>Bacteria</taxon>
        <taxon>Pseudomonadati</taxon>
        <taxon>Bacteroidota</taxon>
        <taxon>Cytophagia</taxon>
        <taxon>Cytophagales</taxon>
        <taxon>Hymenobacteraceae</taxon>
        <taxon>Rufibacter</taxon>
    </lineage>
</organism>